<feature type="domain" description="Cytochrome c" evidence="5">
    <location>
        <begin position="355"/>
        <end position="537"/>
    </location>
</feature>
<dbReference type="SUPFAM" id="SSF46626">
    <property type="entry name" value="Cytochrome c"/>
    <property type="match status" value="1"/>
</dbReference>
<keyword evidence="1 4" id="KW-0349">Heme</keyword>
<organism evidence="6 7">
    <name type="scientific">Neoroseomonas eburnea</name>
    <dbReference type="NCBI Taxonomy" id="1346889"/>
    <lineage>
        <taxon>Bacteria</taxon>
        <taxon>Pseudomonadati</taxon>
        <taxon>Pseudomonadota</taxon>
        <taxon>Alphaproteobacteria</taxon>
        <taxon>Acetobacterales</taxon>
        <taxon>Acetobacteraceae</taxon>
        <taxon>Neoroseomonas</taxon>
    </lineage>
</organism>
<evidence type="ECO:0000256" key="3">
    <source>
        <dbReference type="ARBA" id="ARBA00023004"/>
    </source>
</evidence>
<keyword evidence="2 4" id="KW-0479">Metal-binding</keyword>
<evidence type="ECO:0000256" key="4">
    <source>
        <dbReference type="PROSITE-ProRule" id="PRU00433"/>
    </source>
</evidence>
<dbReference type="Gene3D" id="1.10.760.10">
    <property type="entry name" value="Cytochrome c-like domain"/>
    <property type="match status" value="1"/>
</dbReference>
<name>A0A9X9XFZ6_9PROT</name>
<evidence type="ECO:0000313" key="7">
    <source>
        <dbReference type="Proteomes" id="UP001138709"/>
    </source>
</evidence>
<evidence type="ECO:0000313" key="6">
    <source>
        <dbReference type="EMBL" id="MBR0682632.1"/>
    </source>
</evidence>
<dbReference type="GO" id="GO:0020037">
    <property type="term" value="F:heme binding"/>
    <property type="evidence" value="ECO:0007669"/>
    <property type="project" value="InterPro"/>
</dbReference>
<dbReference type="PROSITE" id="PS51007">
    <property type="entry name" value="CYTC"/>
    <property type="match status" value="1"/>
</dbReference>
<reference evidence="6" key="1">
    <citation type="submission" date="2020-01" db="EMBL/GenBank/DDBJ databases">
        <authorList>
            <person name="Rat A."/>
        </authorList>
    </citation>
    <scope>NUCLEOTIDE SEQUENCE</scope>
    <source>
        <strain evidence="6">LMG 31228</strain>
    </source>
</reference>
<keyword evidence="7" id="KW-1185">Reference proteome</keyword>
<reference evidence="6" key="2">
    <citation type="journal article" date="2021" name="Syst. Appl. Microbiol.">
        <title>Roseomonas hellenica sp. nov., isolated from roots of wild-growing Alkanna tinctoria.</title>
        <authorList>
            <person name="Rat A."/>
            <person name="Naranjo H.D."/>
            <person name="Lebbe L."/>
            <person name="Cnockaert M."/>
            <person name="Krigas N."/>
            <person name="Grigoriadou K."/>
            <person name="Maloupa E."/>
            <person name="Willems A."/>
        </authorList>
    </citation>
    <scope>NUCLEOTIDE SEQUENCE</scope>
    <source>
        <strain evidence="6">LMG 31228</strain>
    </source>
</reference>
<sequence>MPRAAPVTAVEMALARRRRLTLPLGLLLLLALMLGLAVIAIAAWHGPRFLRGDRTPTFASELDHFKYGSIGAERDSGIPYLAWQALPRLFPEVFGDAAQQAAARAGGEGPYAVFGFLYEPVSAGSAAPRDLPIGIARREVRGVEMVWFNCAVCHTGTVREREDGPRRIVVGMTSNNLDFHRFVAFVVSIAADPRLAPDPLLEAIEAGGTRLGLVDRLLWRFVVAPNLREGLLERRAQLAPLLAMQPAWGPGRVDTFNPYKVVQLGQRAGSGAPEQWIGAADFPTVFHQRERQGMQLHWDGNNPSLAERNLSAAVGAGLRLDRATEADHASIRRVATWLLDLPAPPSPMRATADAGAVTEGSRIYRQHCAACHGHHDGARHVFRGDRLGRVTPIAEIATDRARLDSYTPDFMSMQHRVLGLTAFVKTDGYANHPLDGLWLRGPYLHNGSVPTLEALLLPAAERPRFFLRGDDTLDRTRGGFRSETFETGEACLEAARRTRGRFCFDTRQPGNGNGGHDYGTRLGQAERDALLAYLRTF</sequence>
<protein>
    <recommendedName>
        <fullName evidence="5">Cytochrome c domain-containing protein</fullName>
    </recommendedName>
</protein>
<dbReference type="GO" id="GO:0004130">
    <property type="term" value="F:cytochrome-c peroxidase activity"/>
    <property type="evidence" value="ECO:0007669"/>
    <property type="project" value="TreeGrafter"/>
</dbReference>
<accession>A0A9X9XFZ6</accession>
<dbReference type="InterPro" id="IPR036909">
    <property type="entry name" value="Cyt_c-like_dom_sf"/>
</dbReference>
<dbReference type="EMBL" id="JAAEDL010000021">
    <property type="protein sequence ID" value="MBR0682632.1"/>
    <property type="molecule type" value="Genomic_DNA"/>
</dbReference>
<dbReference type="Proteomes" id="UP001138709">
    <property type="component" value="Unassembled WGS sequence"/>
</dbReference>
<dbReference type="InterPro" id="IPR051395">
    <property type="entry name" value="Cytochrome_c_Peroxidase/MauG"/>
</dbReference>
<dbReference type="GO" id="GO:0046872">
    <property type="term" value="F:metal ion binding"/>
    <property type="evidence" value="ECO:0007669"/>
    <property type="project" value="UniProtKB-KW"/>
</dbReference>
<dbReference type="InterPro" id="IPR009056">
    <property type="entry name" value="Cyt_c-like_dom"/>
</dbReference>
<dbReference type="GO" id="GO:0009055">
    <property type="term" value="F:electron transfer activity"/>
    <property type="evidence" value="ECO:0007669"/>
    <property type="project" value="InterPro"/>
</dbReference>
<keyword evidence="3 4" id="KW-0408">Iron</keyword>
<evidence type="ECO:0000256" key="1">
    <source>
        <dbReference type="ARBA" id="ARBA00022617"/>
    </source>
</evidence>
<dbReference type="RefSeq" id="WP_211848167.1">
    <property type="nucleotide sequence ID" value="NZ_JAAEDL010000021.1"/>
</dbReference>
<proteinExistence type="predicted"/>
<dbReference type="Pfam" id="PF21419">
    <property type="entry name" value="RoxA-like_Cyt-c"/>
    <property type="match status" value="1"/>
</dbReference>
<dbReference type="Pfam" id="PF13442">
    <property type="entry name" value="Cytochrome_CBB3"/>
    <property type="match status" value="1"/>
</dbReference>
<dbReference type="PANTHER" id="PTHR30600:SF9">
    <property type="entry name" value="BLR7738 PROTEIN"/>
    <property type="match status" value="1"/>
</dbReference>
<evidence type="ECO:0000259" key="5">
    <source>
        <dbReference type="PROSITE" id="PS51007"/>
    </source>
</evidence>
<dbReference type="AlphaFoldDB" id="A0A9X9XFZ6"/>
<comment type="caution">
    <text evidence="6">The sequence shown here is derived from an EMBL/GenBank/DDBJ whole genome shotgun (WGS) entry which is preliminary data.</text>
</comment>
<gene>
    <name evidence="6" type="ORF">GXW74_19220</name>
</gene>
<evidence type="ECO:0000256" key="2">
    <source>
        <dbReference type="ARBA" id="ARBA00022723"/>
    </source>
</evidence>
<dbReference type="PANTHER" id="PTHR30600">
    <property type="entry name" value="CYTOCHROME C PEROXIDASE-RELATED"/>
    <property type="match status" value="1"/>
</dbReference>